<accession>A0A7J8ZAI3</accession>
<dbReference type="AlphaFoldDB" id="A0A7J8ZAI3"/>
<evidence type="ECO:0000313" key="1">
    <source>
        <dbReference type="EMBL" id="MBA0708848.1"/>
    </source>
</evidence>
<dbReference type="PANTHER" id="PTHR47723">
    <property type="entry name" value="OS05G0353850 PROTEIN"/>
    <property type="match status" value="1"/>
</dbReference>
<evidence type="ECO:0008006" key="3">
    <source>
        <dbReference type="Google" id="ProtNLM"/>
    </source>
</evidence>
<proteinExistence type="predicted"/>
<dbReference type="PANTHER" id="PTHR47723:SF19">
    <property type="entry name" value="POLYNUCLEOTIDYL TRANSFERASE, RIBONUCLEASE H-LIKE SUPERFAMILY PROTEIN"/>
    <property type="match status" value="1"/>
</dbReference>
<name>A0A7J8ZAI3_9ROSI</name>
<keyword evidence="2" id="KW-1185">Reference proteome</keyword>
<evidence type="ECO:0000313" key="2">
    <source>
        <dbReference type="Proteomes" id="UP000593574"/>
    </source>
</evidence>
<organism evidence="1 2">
    <name type="scientific">Gossypium laxum</name>
    <dbReference type="NCBI Taxonomy" id="34288"/>
    <lineage>
        <taxon>Eukaryota</taxon>
        <taxon>Viridiplantae</taxon>
        <taxon>Streptophyta</taxon>
        <taxon>Embryophyta</taxon>
        <taxon>Tracheophyta</taxon>
        <taxon>Spermatophyta</taxon>
        <taxon>Magnoliopsida</taxon>
        <taxon>eudicotyledons</taxon>
        <taxon>Gunneridae</taxon>
        <taxon>Pentapetalae</taxon>
        <taxon>rosids</taxon>
        <taxon>malvids</taxon>
        <taxon>Malvales</taxon>
        <taxon>Malvaceae</taxon>
        <taxon>Malvoideae</taxon>
        <taxon>Gossypium</taxon>
    </lineage>
</organism>
<dbReference type="EMBL" id="JABEZV010000004">
    <property type="protein sequence ID" value="MBA0708848.1"/>
    <property type="molecule type" value="Genomic_DNA"/>
</dbReference>
<dbReference type="Proteomes" id="UP000593574">
    <property type="component" value="Unassembled WGS sequence"/>
</dbReference>
<protein>
    <recommendedName>
        <fullName evidence="3">RNase H type-1 domain-containing protein</fullName>
    </recommendedName>
</protein>
<reference evidence="1 2" key="1">
    <citation type="journal article" date="2019" name="Genome Biol. Evol.">
        <title>Insights into the evolution of the New World diploid cottons (Gossypium, subgenus Houzingenia) based on genome sequencing.</title>
        <authorList>
            <person name="Grover C.E."/>
            <person name="Arick M.A. 2nd"/>
            <person name="Thrash A."/>
            <person name="Conover J.L."/>
            <person name="Sanders W.S."/>
            <person name="Peterson D.G."/>
            <person name="Frelichowski J.E."/>
            <person name="Scheffler J.A."/>
            <person name="Scheffler B.E."/>
            <person name="Wendel J.F."/>
        </authorList>
    </citation>
    <scope>NUCLEOTIDE SEQUENCE [LARGE SCALE GENOMIC DNA]</scope>
    <source>
        <strain evidence="1">4</strain>
        <tissue evidence="1">Leaf</tissue>
    </source>
</reference>
<dbReference type="InterPro" id="IPR053151">
    <property type="entry name" value="RNase_H-like"/>
</dbReference>
<gene>
    <name evidence="1" type="ORF">Golax_023935</name>
</gene>
<comment type="caution">
    <text evidence="1">The sequence shown here is derived from an EMBL/GenBank/DDBJ whole genome shotgun (WGS) entry which is preliminary data.</text>
</comment>
<sequence>YFYFYSEFFYSHPRAISTTWSRLEEGYVKLNTDGAVLSLRACASLGGAIRDTNGVWQCGFSMTIGEGTMFQNMLIRHWEVRVKHIP</sequence>
<feature type="non-terminal residue" evidence="1">
    <location>
        <position position="86"/>
    </location>
</feature>